<dbReference type="InterPro" id="IPR018170">
    <property type="entry name" value="Aldo/ket_reductase_CS"/>
</dbReference>
<dbReference type="PROSITE" id="PS00798">
    <property type="entry name" value="ALDOKETO_REDUCTASE_1"/>
    <property type="match status" value="1"/>
</dbReference>
<dbReference type="GO" id="GO:0051596">
    <property type="term" value="P:methylglyoxal catabolic process"/>
    <property type="evidence" value="ECO:0007669"/>
    <property type="project" value="TreeGrafter"/>
</dbReference>
<evidence type="ECO:0000256" key="6">
    <source>
        <dbReference type="PIRSR" id="PIRSR000097-3"/>
    </source>
</evidence>
<accession>A0A9X2BXT6</accession>
<name>A0A9X2BXT6_9PROT</name>
<proteinExistence type="inferred from homology"/>
<dbReference type="PIRSF" id="PIRSF000097">
    <property type="entry name" value="AKR"/>
    <property type="match status" value="1"/>
</dbReference>
<organism evidence="8 9">
    <name type="scientific">Roseomonas acroporae</name>
    <dbReference type="NCBI Taxonomy" id="2937791"/>
    <lineage>
        <taxon>Bacteria</taxon>
        <taxon>Pseudomonadati</taxon>
        <taxon>Pseudomonadota</taxon>
        <taxon>Alphaproteobacteria</taxon>
        <taxon>Acetobacterales</taxon>
        <taxon>Roseomonadaceae</taxon>
        <taxon>Roseomonas</taxon>
    </lineage>
</organism>
<dbReference type="InterPro" id="IPR020471">
    <property type="entry name" value="AKR"/>
</dbReference>
<keyword evidence="2" id="KW-0521">NADP</keyword>
<dbReference type="PANTHER" id="PTHR43827:SF3">
    <property type="entry name" value="NADP-DEPENDENT OXIDOREDUCTASE DOMAIN-CONTAINING PROTEIN"/>
    <property type="match status" value="1"/>
</dbReference>
<reference evidence="8" key="1">
    <citation type="submission" date="2022-04" db="EMBL/GenBank/DDBJ databases">
        <title>Roseomonas acroporae sp. nov., isolated from coral Acropora digitifera.</title>
        <authorList>
            <person name="Sun H."/>
        </authorList>
    </citation>
    <scope>NUCLEOTIDE SEQUENCE</scope>
    <source>
        <strain evidence="8">NAR14</strain>
    </source>
</reference>
<dbReference type="Pfam" id="PF00248">
    <property type="entry name" value="Aldo_ket_red"/>
    <property type="match status" value="1"/>
</dbReference>
<dbReference type="InterPro" id="IPR023210">
    <property type="entry name" value="NADP_OxRdtase_dom"/>
</dbReference>
<dbReference type="InterPro" id="IPR036812">
    <property type="entry name" value="NAD(P)_OxRdtase_dom_sf"/>
</dbReference>
<feature type="domain" description="NADP-dependent oxidoreductase" evidence="7">
    <location>
        <begin position="17"/>
        <end position="266"/>
    </location>
</feature>
<dbReference type="PANTHER" id="PTHR43827">
    <property type="entry name" value="2,5-DIKETO-D-GLUCONIC ACID REDUCTASE"/>
    <property type="match status" value="1"/>
</dbReference>
<dbReference type="EMBL" id="JALPRX010000054">
    <property type="protein sequence ID" value="MCK8785310.1"/>
    <property type="molecule type" value="Genomic_DNA"/>
</dbReference>
<gene>
    <name evidence="8" type="ORF">M0638_13035</name>
</gene>
<sequence>MSNPIPVIETPSLRMPKLGFGTWRLAGKEGEAAIESALALGYRHLDTAEMYGNEAEVGAAIARSGVPRAELFVTTKAWPLTPDGKDKLTPRGILEAAQDSLGRLVLDQVDLYLIHWPGPAMNLAAAIEGLVAVRDAGLARAVGVANFPVGLLRRAIGEIGAPIAAVQVEYHAELSQDRLLDYLRPLGIPLTAYSPLAKGELRDEPVLARIGEKHGVSAAQVALAWLLEQEGVAAIPKAASRRSQEANLAALAVKLDEVDRAAIDGLPKDRRRVSPAFAPDWSA</sequence>
<protein>
    <submittedName>
        <fullName evidence="8">Aldo/keto reductase</fullName>
    </submittedName>
</protein>
<evidence type="ECO:0000259" key="7">
    <source>
        <dbReference type="Pfam" id="PF00248"/>
    </source>
</evidence>
<feature type="active site" description="Proton donor" evidence="4">
    <location>
        <position position="51"/>
    </location>
</feature>
<evidence type="ECO:0000256" key="3">
    <source>
        <dbReference type="ARBA" id="ARBA00023002"/>
    </source>
</evidence>
<dbReference type="Gene3D" id="3.20.20.100">
    <property type="entry name" value="NADP-dependent oxidoreductase domain"/>
    <property type="match status" value="1"/>
</dbReference>
<dbReference type="SUPFAM" id="SSF51430">
    <property type="entry name" value="NAD(P)-linked oxidoreductase"/>
    <property type="match status" value="1"/>
</dbReference>
<dbReference type="RefSeq" id="WP_248667431.1">
    <property type="nucleotide sequence ID" value="NZ_JALPRX010000054.1"/>
</dbReference>
<keyword evidence="9" id="KW-1185">Reference proteome</keyword>
<evidence type="ECO:0000256" key="2">
    <source>
        <dbReference type="ARBA" id="ARBA00022857"/>
    </source>
</evidence>
<evidence type="ECO:0000313" key="8">
    <source>
        <dbReference type="EMBL" id="MCK8785310.1"/>
    </source>
</evidence>
<feature type="site" description="Lowers pKa of active site Tyr" evidence="6">
    <location>
        <position position="76"/>
    </location>
</feature>
<evidence type="ECO:0000256" key="5">
    <source>
        <dbReference type="PIRSR" id="PIRSR000097-2"/>
    </source>
</evidence>
<keyword evidence="3" id="KW-0560">Oxidoreductase</keyword>
<evidence type="ECO:0000256" key="1">
    <source>
        <dbReference type="ARBA" id="ARBA00007905"/>
    </source>
</evidence>
<comment type="caution">
    <text evidence="8">The sequence shown here is derived from an EMBL/GenBank/DDBJ whole genome shotgun (WGS) entry which is preliminary data.</text>
</comment>
<dbReference type="AlphaFoldDB" id="A0A9X2BXT6"/>
<dbReference type="GO" id="GO:1990002">
    <property type="term" value="F:methylglyoxal reductase (NADPH) (acetol producing) activity"/>
    <property type="evidence" value="ECO:0007669"/>
    <property type="project" value="TreeGrafter"/>
</dbReference>
<dbReference type="PRINTS" id="PR00069">
    <property type="entry name" value="ALDKETRDTASE"/>
</dbReference>
<dbReference type="Proteomes" id="UP001139516">
    <property type="component" value="Unassembled WGS sequence"/>
</dbReference>
<comment type="similarity">
    <text evidence="1">Belongs to the aldo/keto reductase family.</text>
</comment>
<evidence type="ECO:0000256" key="4">
    <source>
        <dbReference type="PIRSR" id="PIRSR000097-1"/>
    </source>
</evidence>
<evidence type="ECO:0000313" key="9">
    <source>
        <dbReference type="Proteomes" id="UP001139516"/>
    </source>
</evidence>
<feature type="binding site" evidence="5">
    <location>
        <position position="115"/>
    </location>
    <ligand>
        <name>substrate</name>
    </ligand>
</feature>